<proteinExistence type="predicted"/>
<gene>
    <name evidence="2" type="ORF">DM02DRAFT_656361</name>
</gene>
<evidence type="ECO:0000256" key="1">
    <source>
        <dbReference type="SAM" id="MobiDB-lite"/>
    </source>
</evidence>
<reference evidence="2 3" key="1">
    <citation type="journal article" date="2018" name="Sci. Rep.">
        <title>Comparative genomics provides insights into the lifestyle and reveals functional heterogeneity of dark septate endophytic fungi.</title>
        <authorList>
            <person name="Knapp D.G."/>
            <person name="Nemeth J.B."/>
            <person name="Barry K."/>
            <person name="Hainaut M."/>
            <person name="Henrissat B."/>
            <person name="Johnson J."/>
            <person name="Kuo A."/>
            <person name="Lim J.H.P."/>
            <person name="Lipzen A."/>
            <person name="Nolan M."/>
            <person name="Ohm R.A."/>
            <person name="Tamas L."/>
            <person name="Grigoriev I.V."/>
            <person name="Spatafora J.W."/>
            <person name="Nagy L.G."/>
            <person name="Kovacs G.M."/>
        </authorList>
    </citation>
    <scope>NUCLEOTIDE SEQUENCE [LARGE SCALE GENOMIC DNA]</scope>
    <source>
        <strain evidence="2 3">DSE2036</strain>
    </source>
</reference>
<organism evidence="2 3">
    <name type="scientific">Periconia macrospinosa</name>
    <dbReference type="NCBI Taxonomy" id="97972"/>
    <lineage>
        <taxon>Eukaryota</taxon>
        <taxon>Fungi</taxon>
        <taxon>Dikarya</taxon>
        <taxon>Ascomycota</taxon>
        <taxon>Pezizomycotina</taxon>
        <taxon>Dothideomycetes</taxon>
        <taxon>Pleosporomycetidae</taxon>
        <taxon>Pleosporales</taxon>
        <taxon>Massarineae</taxon>
        <taxon>Periconiaceae</taxon>
        <taxon>Periconia</taxon>
    </lineage>
</organism>
<feature type="compositionally biased region" description="Acidic residues" evidence="1">
    <location>
        <begin position="89"/>
        <end position="101"/>
    </location>
</feature>
<dbReference type="Proteomes" id="UP000244855">
    <property type="component" value="Unassembled WGS sequence"/>
</dbReference>
<evidence type="ECO:0000313" key="2">
    <source>
        <dbReference type="EMBL" id="PVH99521.1"/>
    </source>
</evidence>
<feature type="compositionally biased region" description="Basic and acidic residues" evidence="1">
    <location>
        <begin position="55"/>
        <end position="66"/>
    </location>
</feature>
<sequence length="122" mass="12901">MAAPTSHSGTTVPRDEIVPIKGIIPGVVPRGLLPSLPTKGLLPGLPVRKTRREYRVARDDGSERNKAVRQLPGLSGLVPGGGTSTEDKTPEDETAEDETTEGGETPEGGETAEIEDEDDFAR</sequence>
<keyword evidence="3" id="KW-1185">Reference proteome</keyword>
<name>A0A2V1DNU2_9PLEO</name>
<accession>A0A2V1DNU2</accession>
<dbReference type="EMBL" id="KZ805391">
    <property type="protein sequence ID" value="PVH99521.1"/>
    <property type="molecule type" value="Genomic_DNA"/>
</dbReference>
<feature type="region of interest" description="Disordered" evidence="1">
    <location>
        <begin position="55"/>
        <end position="122"/>
    </location>
</feature>
<feature type="compositionally biased region" description="Acidic residues" evidence="1">
    <location>
        <begin position="110"/>
        <end position="122"/>
    </location>
</feature>
<evidence type="ECO:0000313" key="3">
    <source>
        <dbReference type="Proteomes" id="UP000244855"/>
    </source>
</evidence>
<protein>
    <submittedName>
        <fullName evidence="2">Uncharacterized protein</fullName>
    </submittedName>
</protein>
<dbReference type="AlphaFoldDB" id="A0A2V1DNU2"/>